<organism evidence="1">
    <name type="scientific">marine sediment metagenome</name>
    <dbReference type="NCBI Taxonomy" id="412755"/>
    <lineage>
        <taxon>unclassified sequences</taxon>
        <taxon>metagenomes</taxon>
        <taxon>ecological metagenomes</taxon>
    </lineage>
</organism>
<sequence>GLVHIWGRNDMDEAQRMGISWVVKDPDGVVVEEYSDWEAWPYTGAGKEHEFIGDRFNLNKTGGYRLEVNLMMNPDNPVVVDTYSGILCTVAAPVLAGTISRMELEYNEARANIPAYNIPQGERGLIHIWGRNDMSTNQKMGISWVVRGPPGYPNGPILEEYSDWETFWTGPGKEQEFIGDRFNLDKAGLYDIRCGLLMNPDNPLYVHTYYGDLCTVVAPVLAGTITKVVLEYDQAEGAIPVFDIPLSQRGLVHVYGRNDTAERQQLSIRWV</sequence>
<gene>
    <name evidence="1" type="ORF">S12H4_35289</name>
</gene>
<feature type="non-terminal residue" evidence="1">
    <location>
        <position position="271"/>
    </location>
</feature>
<comment type="caution">
    <text evidence="1">The sequence shown here is derived from an EMBL/GenBank/DDBJ whole genome shotgun (WGS) entry which is preliminary data.</text>
</comment>
<protein>
    <submittedName>
        <fullName evidence="1">Uncharacterized protein</fullName>
    </submittedName>
</protein>
<name>X1SXB8_9ZZZZ</name>
<evidence type="ECO:0000313" key="1">
    <source>
        <dbReference type="EMBL" id="GAI97588.1"/>
    </source>
</evidence>
<proteinExistence type="predicted"/>
<dbReference type="AlphaFoldDB" id="X1SXB8"/>
<feature type="non-terminal residue" evidence="1">
    <location>
        <position position="1"/>
    </location>
</feature>
<reference evidence="1" key="1">
    <citation type="journal article" date="2014" name="Front. Microbiol.">
        <title>High frequency of phylogenetically diverse reductive dehalogenase-homologous genes in deep subseafloor sedimentary metagenomes.</title>
        <authorList>
            <person name="Kawai M."/>
            <person name="Futagami T."/>
            <person name="Toyoda A."/>
            <person name="Takaki Y."/>
            <person name="Nishi S."/>
            <person name="Hori S."/>
            <person name="Arai W."/>
            <person name="Tsubouchi T."/>
            <person name="Morono Y."/>
            <person name="Uchiyama I."/>
            <person name="Ito T."/>
            <person name="Fujiyama A."/>
            <person name="Inagaki F."/>
            <person name="Takami H."/>
        </authorList>
    </citation>
    <scope>NUCLEOTIDE SEQUENCE</scope>
    <source>
        <strain evidence="1">Expedition CK06-06</strain>
    </source>
</reference>
<accession>X1SXB8</accession>
<dbReference type="EMBL" id="BARW01020945">
    <property type="protein sequence ID" value="GAI97588.1"/>
    <property type="molecule type" value="Genomic_DNA"/>
</dbReference>